<evidence type="ECO:0000256" key="1">
    <source>
        <dbReference type="SAM" id="Coils"/>
    </source>
</evidence>
<feature type="compositionally biased region" description="Basic residues" evidence="2">
    <location>
        <begin position="395"/>
        <end position="421"/>
    </location>
</feature>
<feature type="region of interest" description="Disordered" evidence="2">
    <location>
        <begin position="261"/>
        <end position="421"/>
    </location>
</feature>
<sequence length="421" mass="48860">MAARQTPNKEMECNELQQDIMKLQDVLKMEKANYAKTTVALQEELKLYQEKLMAESQIIVDLKQRLKLSQEKLAAEPQVEETKALREKLKLCQEEFEAQLQVERQKNMSLKEELKTNTVRYAAASQLEKQTLQEELKLSQEKLMAELQVERDTIVSLKEQLKISQERSAAELKEEKRSTAYLRDKMKFLLQKLTDDQDTFYQKTMEFKLYRQTAARQELALRTEVQMLKAQLTAQSSPNQGMGTVGASAFKKLRHFLHFTPQQNQTEQKNPEEGPTETPQPDQTKQNNPKEGPSETPQPDQTEQENPQGGPSETPQPDQTEDQTEKEKPEEGPSEFPQLDQTEDQAEQENPEEVGRNTQSGPDRAGTRPRTRLSRKILRRVRAKHPNWTRPSGKIPRRVRAKHPNRTRPRTRPSRKIQRRV</sequence>
<keyword evidence="1" id="KW-0175">Coiled coil</keyword>
<evidence type="ECO:0000313" key="3">
    <source>
        <dbReference type="EMBL" id="GLD68996.1"/>
    </source>
</evidence>
<reference evidence="3" key="1">
    <citation type="submission" date="2022-08" db="EMBL/GenBank/DDBJ databases">
        <title>Genome sequencing of akame (Lates japonicus).</title>
        <authorList>
            <person name="Hashiguchi Y."/>
            <person name="Takahashi H."/>
        </authorList>
    </citation>
    <scope>NUCLEOTIDE SEQUENCE</scope>
    <source>
        <strain evidence="3">Kochi</strain>
    </source>
</reference>
<feature type="coiled-coil region" evidence="1">
    <location>
        <begin position="93"/>
        <end position="167"/>
    </location>
</feature>
<feature type="compositionally biased region" description="Acidic residues" evidence="2">
    <location>
        <begin position="341"/>
        <end position="352"/>
    </location>
</feature>
<dbReference type="EMBL" id="BRZM01000162">
    <property type="protein sequence ID" value="GLD68996.1"/>
    <property type="molecule type" value="Genomic_DNA"/>
</dbReference>
<evidence type="ECO:0000313" key="4">
    <source>
        <dbReference type="Proteomes" id="UP001279410"/>
    </source>
</evidence>
<dbReference type="Proteomes" id="UP001279410">
    <property type="component" value="Unassembled WGS sequence"/>
</dbReference>
<feature type="compositionally biased region" description="Polar residues" evidence="2">
    <location>
        <begin position="277"/>
        <end position="318"/>
    </location>
</feature>
<proteinExistence type="predicted"/>
<name>A0AAD3N9Z2_LATJO</name>
<keyword evidence="4" id="KW-1185">Reference proteome</keyword>
<protein>
    <submittedName>
        <fullName evidence="3">Uncharacterized protein</fullName>
    </submittedName>
</protein>
<organism evidence="3 4">
    <name type="scientific">Lates japonicus</name>
    <name type="common">Japanese lates</name>
    <dbReference type="NCBI Taxonomy" id="270547"/>
    <lineage>
        <taxon>Eukaryota</taxon>
        <taxon>Metazoa</taxon>
        <taxon>Chordata</taxon>
        <taxon>Craniata</taxon>
        <taxon>Vertebrata</taxon>
        <taxon>Euteleostomi</taxon>
        <taxon>Actinopterygii</taxon>
        <taxon>Neopterygii</taxon>
        <taxon>Teleostei</taxon>
        <taxon>Neoteleostei</taxon>
        <taxon>Acanthomorphata</taxon>
        <taxon>Carangaria</taxon>
        <taxon>Carangaria incertae sedis</taxon>
        <taxon>Centropomidae</taxon>
        <taxon>Lates</taxon>
    </lineage>
</organism>
<dbReference type="AlphaFoldDB" id="A0AAD3N9Z2"/>
<accession>A0AAD3N9Z2</accession>
<gene>
    <name evidence="3" type="ORF">AKAME5_002030900</name>
</gene>
<comment type="caution">
    <text evidence="3">The sequence shown here is derived from an EMBL/GenBank/DDBJ whole genome shotgun (WGS) entry which is preliminary data.</text>
</comment>
<feature type="compositionally biased region" description="Basic residues" evidence="2">
    <location>
        <begin position="367"/>
        <end position="387"/>
    </location>
</feature>
<evidence type="ECO:0000256" key="2">
    <source>
        <dbReference type="SAM" id="MobiDB-lite"/>
    </source>
</evidence>